<protein>
    <submittedName>
        <fullName evidence="10">LETM1 family protein</fullName>
    </submittedName>
</protein>
<proteinExistence type="predicted"/>
<accession>A0A086QHS7</accession>
<reference evidence="10 11" key="1">
    <citation type="submission" date="2014-04" db="EMBL/GenBank/DDBJ databases">
        <authorList>
            <person name="Sibley D."/>
            <person name="Venepally P."/>
            <person name="Karamycheva S."/>
            <person name="Hadjithomas M."/>
            <person name="Khan A."/>
            <person name="Brunk B."/>
            <person name="Roos D."/>
            <person name="Caler E."/>
            <person name="Lorenzi H."/>
        </authorList>
    </citation>
    <scope>NUCLEOTIDE SEQUENCE [LARGE SCALE GENOMIC DNA]</scope>
    <source>
        <strain evidence="10 11">MAS</strain>
    </source>
</reference>
<evidence type="ECO:0000259" key="9">
    <source>
        <dbReference type="PROSITE" id="PS51758"/>
    </source>
</evidence>
<feature type="compositionally biased region" description="Polar residues" evidence="8">
    <location>
        <begin position="167"/>
        <end position="184"/>
    </location>
</feature>
<feature type="region of interest" description="Disordered" evidence="8">
    <location>
        <begin position="740"/>
        <end position="874"/>
    </location>
</feature>
<feature type="compositionally biased region" description="Basic and acidic residues" evidence="8">
    <location>
        <begin position="807"/>
        <end position="826"/>
    </location>
</feature>
<dbReference type="InterPro" id="IPR033122">
    <property type="entry name" value="LETM1-like_RBD"/>
</dbReference>
<dbReference type="PANTHER" id="PTHR14009:SF1">
    <property type="entry name" value="MITOCHONDRIAL PROTON_CALCIUM EXCHANGER PROTEIN"/>
    <property type="match status" value="1"/>
</dbReference>
<evidence type="ECO:0000313" key="11">
    <source>
        <dbReference type="Proteomes" id="UP000028821"/>
    </source>
</evidence>
<feature type="region of interest" description="Disordered" evidence="8">
    <location>
        <begin position="109"/>
        <end position="150"/>
    </location>
</feature>
<dbReference type="PROSITE" id="PS51758">
    <property type="entry name" value="LETM1_RBD"/>
    <property type="match status" value="1"/>
</dbReference>
<dbReference type="Pfam" id="PF07766">
    <property type="entry name" value="LETM1_RBD"/>
    <property type="match status" value="1"/>
</dbReference>
<dbReference type="VEuPathDB" id="ToxoDB:TGMAS_288400"/>
<evidence type="ECO:0000256" key="6">
    <source>
        <dbReference type="ARBA" id="ARBA00023136"/>
    </source>
</evidence>
<feature type="compositionally biased region" description="Low complexity" evidence="8">
    <location>
        <begin position="617"/>
        <end position="644"/>
    </location>
</feature>
<feature type="compositionally biased region" description="Low complexity" evidence="8">
    <location>
        <begin position="752"/>
        <end position="765"/>
    </location>
</feature>
<evidence type="ECO:0000256" key="7">
    <source>
        <dbReference type="PROSITE-ProRule" id="PRU01094"/>
    </source>
</evidence>
<feature type="compositionally biased region" description="Low complexity" evidence="8">
    <location>
        <begin position="203"/>
        <end position="240"/>
    </location>
</feature>
<evidence type="ECO:0000256" key="8">
    <source>
        <dbReference type="SAM" id="MobiDB-lite"/>
    </source>
</evidence>
<dbReference type="InterPro" id="IPR044202">
    <property type="entry name" value="LETM1/MDM38-like"/>
</dbReference>
<keyword evidence="5 7" id="KW-0496">Mitochondrion</keyword>
<gene>
    <name evidence="10" type="ORF">TGMAS_288400</name>
</gene>
<comment type="subcellular location">
    <subcellularLocation>
        <location evidence="1">Mitochondrion inner membrane</location>
        <topology evidence="1">Single-pass membrane protein</topology>
    </subcellularLocation>
</comment>
<comment type="caution">
    <text evidence="10">The sequence shown here is derived from an EMBL/GenBank/DDBJ whole genome shotgun (WGS) entry which is preliminary data.</text>
</comment>
<evidence type="ECO:0000313" key="10">
    <source>
        <dbReference type="EMBL" id="KFH12159.1"/>
    </source>
</evidence>
<keyword evidence="6" id="KW-0472">Membrane</keyword>
<feature type="region of interest" description="Disordered" evidence="8">
    <location>
        <begin position="167"/>
        <end position="258"/>
    </location>
</feature>
<evidence type="ECO:0000256" key="4">
    <source>
        <dbReference type="ARBA" id="ARBA00022989"/>
    </source>
</evidence>
<keyword evidence="3" id="KW-0999">Mitochondrion inner membrane</keyword>
<dbReference type="GO" id="GO:0043022">
    <property type="term" value="F:ribosome binding"/>
    <property type="evidence" value="ECO:0007669"/>
    <property type="project" value="InterPro"/>
</dbReference>
<feature type="domain" description="Letm1 RBD" evidence="9">
    <location>
        <begin position="416"/>
        <end position="677"/>
    </location>
</feature>
<feature type="region of interest" description="Disordered" evidence="8">
    <location>
        <begin position="616"/>
        <end position="702"/>
    </location>
</feature>
<keyword evidence="2" id="KW-0812">Transmembrane</keyword>
<dbReference type="Proteomes" id="UP000028821">
    <property type="component" value="Unassembled WGS sequence"/>
</dbReference>
<dbReference type="EMBL" id="AEXC02001550">
    <property type="protein sequence ID" value="KFH12159.1"/>
    <property type="molecule type" value="Genomic_DNA"/>
</dbReference>
<evidence type="ECO:0000256" key="5">
    <source>
        <dbReference type="ARBA" id="ARBA00023128"/>
    </source>
</evidence>
<evidence type="ECO:0000256" key="1">
    <source>
        <dbReference type="ARBA" id="ARBA00004434"/>
    </source>
</evidence>
<sequence>MRRLWRPLRASGGPRLLHPHFLRSKDGRESGAAVEVRGALHEASSAFGRSATPCSRSVFPVFYSGAHVGPPLSSLAFSPRLFSSRSFLTDCVMPPSRAGVPRTVSVLSPLSPSPRTRHELSLLSSLSSPRDGRVTTLRGDTLPPVWGLSGAGPRRFPYDSSFLASTRQFSQTTGGSEQDGRTTVSPLSPPSSSSSSPPPSSSPPSSSSSSSSSSPPSSASGASVSQADPSVSSSASFSPRSEGRSRPSLSSRRAGSDRTNGAGFFARWCSAGALLRLLERVVRGLCSALVKYTKVVFKYLKAFVTNPMVVKKWYKKAKESAVHTWKWTVTGFSLFYANVRVSYQLLKKKILGHPLRYNEHKLLVRTTADALKLIPFSLMIIIPLGELLLPVVLRLFPNMLPSTFFEKQVDNAYLSRKLKAKQELAAFFQELVREHTKHIIEHESNDALKDKAKTLKEFQEKLLQKDRQDVNPFLSVKEILSFARLFKEEFVLEKLDLQTLQVMCKLLGIQPYGLRSHVVLQLRYHLNHIHREDREFMWEGVETLSHDELVEACKDRAMMFHNISDDDMRQEMRQWLAISSHKDIPPLLLLWCRCISLTHSPIPPPVVLAAAPPPGVATPQPVSEDAGASAVAAAVPETHAAESARGASKAENAQELAGGTAEAAAESRGQAVATEGGVRTPDAAADSTERREEDEAEDEQYRRQSATLEAMERQVQLLRAEEESLRQSVQILEAQRQRAAANESREGMGNGEAAEAESSLESSLATGESREHLVSPAGDAGVPEAAKPAENRERERERGGGKAQTDSAKEALMKRREVPEGEEKGDLFQATVESETKEVAAEEGEASPRDGGASEKAFVDELSSVQRGREMLQRRSRRMELELRLLRRLADMQHAHQEEAFGALTRLLELAHTYRLKQELAASATVQGEGVAFSPEARTPGPPPGDASLLALPENEKLKGHEEAERMHQELRSGADRDNGAKIRSDFIVAVQAFERQIQEVIESFASGVQQVDALMRDAKTLQMDEGDPLFYPEDPSDLEDSGEIRSFVHPQLASSLSTSRFCSPTAAKASGAGLASEKDLSLDQESPAVVDGAQVKEAAK</sequence>
<feature type="compositionally biased region" description="Basic and acidic residues" evidence="8">
    <location>
        <begin position="787"/>
        <end position="800"/>
    </location>
</feature>
<organism evidence="10 11">
    <name type="scientific">Toxoplasma gondii MAS</name>
    <dbReference type="NCBI Taxonomy" id="943118"/>
    <lineage>
        <taxon>Eukaryota</taxon>
        <taxon>Sar</taxon>
        <taxon>Alveolata</taxon>
        <taxon>Apicomplexa</taxon>
        <taxon>Conoidasida</taxon>
        <taxon>Coccidia</taxon>
        <taxon>Eucoccidiorida</taxon>
        <taxon>Eimeriorina</taxon>
        <taxon>Sarcocystidae</taxon>
        <taxon>Toxoplasma</taxon>
    </lineage>
</organism>
<name>A0A086QHS7_TOXGO</name>
<feature type="compositionally biased region" description="Low complexity" evidence="8">
    <location>
        <begin position="653"/>
        <end position="669"/>
    </location>
</feature>
<evidence type="ECO:0000256" key="2">
    <source>
        <dbReference type="ARBA" id="ARBA00022692"/>
    </source>
</evidence>
<dbReference type="OrthoDB" id="275278at2759"/>
<feature type="region of interest" description="Disordered" evidence="8">
    <location>
        <begin position="1074"/>
        <end position="1101"/>
    </location>
</feature>
<dbReference type="PANTHER" id="PTHR14009">
    <property type="entry name" value="LEUCINE ZIPPER-EF-HAND CONTAINING TRANSMEMBRANE PROTEIN"/>
    <property type="match status" value="1"/>
</dbReference>
<keyword evidence="4" id="KW-1133">Transmembrane helix</keyword>
<dbReference type="GO" id="GO:0030003">
    <property type="term" value="P:intracellular monoatomic cation homeostasis"/>
    <property type="evidence" value="ECO:0007669"/>
    <property type="project" value="TreeGrafter"/>
</dbReference>
<evidence type="ECO:0000256" key="3">
    <source>
        <dbReference type="ARBA" id="ARBA00022792"/>
    </source>
</evidence>
<dbReference type="AlphaFoldDB" id="A0A086QHS7"/>
<dbReference type="GO" id="GO:0005743">
    <property type="term" value="C:mitochondrial inner membrane"/>
    <property type="evidence" value="ECO:0007669"/>
    <property type="project" value="UniProtKB-SubCell"/>
</dbReference>
<feature type="compositionally biased region" description="Polar residues" evidence="8">
    <location>
        <begin position="247"/>
        <end position="258"/>
    </location>
</feature>